<reference evidence="1 2" key="1">
    <citation type="journal article" date="2012" name="BMC Genomics">
        <title>Tools to kill: Genome of one of the most destructive plant pathogenic fungi Macrophomina phaseolina.</title>
        <authorList>
            <person name="Islam M.S."/>
            <person name="Haque M.S."/>
            <person name="Islam M.M."/>
            <person name="Emdad E.M."/>
            <person name="Halim A."/>
            <person name="Hossen Q.M.M."/>
            <person name="Hossain M.Z."/>
            <person name="Ahmed B."/>
            <person name="Rahim S."/>
            <person name="Rahman M.S."/>
            <person name="Alam M.M."/>
            <person name="Hou S."/>
            <person name="Wan X."/>
            <person name="Saito J.A."/>
            <person name="Alam M."/>
        </authorList>
    </citation>
    <scope>NUCLEOTIDE SEQUENCE [LARGE SCALE GENOMIC DNA]</scope>
    <source>
        <strain evidence="1 2">MS6</strain>
    </source>
</reference>
<proteinExistence type="predicted"/>
<name>K2RM20_MACPH</name>
<organism evidence="1 2">
    <name type="scientific">Macrophomina phaseolina (strain MS6)</name>
    <name type="common">Charcoal rot fungus</name>
    <dbReference type="NCBI Taxonomy" id="1126212"/>
    <lineage>
        <taxon>Eukaryota</taxon>
        <taxon>Fungi</taxon>
        <taxon>Dikarya</taxon>
        <taxon>Ascomycota</taxon>
        <taxon>Pezizomycotina</taxon>
        <taxon>Dothideomycetes</taxon>
        <taxon>Dothideomycetes incertae sedis</taxon>
        <taxon>Botryosphaeriales</taxon>
        <taxon>Botryosphaeriaceae</taxon>
        <taxon>Macrophomina</taxon>
    </lineage>
</organism>
<sequence length="366" mass="41623">MNEECEIVNSRPLNEFCGYTSLLLTCRLVYNEAVEVLYASTILNSPKSGKMPVLSLNTSQSQIVGSQLPGMFCRNHLVYREGIAGVFRRTNALRISVYGYPSSEDAYCCWDPDGVGDELYPHPDGLDNRTQAIDNVNWLVSRLRLYSDLQYLSITLHWDEVCDCLWEPQELVDSEVLLKPFKSLRNIKKVKIPSLGTWIEFNMEHGIAESDGAEEFEDFEEVVAYKKRLRAILGSNAPVMESAIPLSTWLSTKQSVKNMIVRAPEAEVEPWLARACLAFNEQNKKAFSSALRGLQNAWNAEMKKMRGIGGAVSQLRSTAFSDVPSAQRVEDDPQSIQFEEFSWKDKDVEKEDREIYKRWTKLALPQ</sequence>
<dbReference type="VEuPathDB" id="FungiDB:MPH_07198"/>
<dbReference type="InParanoid" id="K2RM20"/>
<accession>K2RM20</accession>
<dbReference type="Proteomes" id="UP000007129">
    <property type="component" value="Unassembled WGS sequence"/>
</dbReference>
<dbReference type="HOGENOM" id="CLU_756656_0_0_1"/>
<dbReference type="EMBL" id="AHHD01000293">
    <property type="protein sequence ID" value="EKG15763.1"/>
    <property type="molecule type" value="Genomic_DNA"/>
</dbReference>
<protein>
    <submittedName>
        <fullName evidence="1">Uncharacterized protein</fullName>
    </submittedName>
</protein>
<comment type="caution">
    <text evidence="1">The sequence shown here is derived from an EMBL/GenBank/DDBJ whole genome shotgun (WGS) entry which is preliminary data.</text>
</comment>
<evidence type="ECO:0000313" key="1">
    <source>
        <dbReference type="EMBL" id="EKG15763.1"/>
    </source>
</evidence>
<gene>
    <name evidence="1" type="ORF">MPH_07198</name>
</gene>
<dbReference type="AlphaFoldDB" id="K2RM20"/>
<evidence type="ECO:0000313" key="2">
    <source>
        <dbReference type="Proteomes" id="UP000007129"/>
    </source>
</evidence>
<dbReference type="OrthoDB" id="3932966at2759"/>